<dbReference type="EMBL" id="BAAAGX010000025">
    <property type="protein sequence ID" value="GAA0265403.1"/>
    <property type="molecule type" value="Genomic_DNA"/>
</dbReference>
<organism evidence="1 2">
    <name type="scientific">Cryptosporangium japonicum</name>
    <dbReference type="NCBI Taxonomy" id="80872"/>
    <lineage>
        <taxon>Bacteria</taxon>
        <taxon>Bacillati</taxon>
        <taxon>Actinomycetota</taxon>
        <taxon>Actinomycetes</taxon>
        <taxon>Cryptosporangiales</taxon>
        <taxon>Cryptosporangiaceae</taxon>
        <taxon>Cryptosporangium</taxon>
    </lineage>
</organism>
<name>A0ABN0UYE9_9ACTN</name>
<evidence type="ECO:0000313" key="1">
    <source>
        <dbReference type="EMBL" id="GAA0265403.1"/>
    </source>
</evidence>
<evidence type="ECO:0000313" key="2">
    <source>
        <dbReference type="Proteomes" id="UP001500967"/>
    </source>
</evidence>
<dbReference type="Pfam" id="PF13814">
    <property type="entry name" value="Replic_Relax"/>
    <property type="match status" value="1"/>
</dbReference>
<keyword evidence="2" id="KW-1185">Reference proteome</keyword>
<protein>
    <recommendedName>
        <fullName evidence="3">Replication-relaxation</fullName>
    </recommendedName>
</protein>
<comment type="caution">
    <text evidence="1">The sequence shown here is derived from an EMBL/GenBank/DDBJ whole genome shotgun (WGS) entry which is preliminary data.</text>
</comment>
<accession>A0ABN0UYE9</accession>
<gene>
    <name evidence="1" type="ORF">GCM10009539_59900</name>
</gene>
<proteinExistence type="predicted"/>
<dbReference type="InterPro" id="IPR025855">
    <property type="entry name" value="Replic_Relax"/>
</dbReference>
<sequence length="304" mass="34076">MGDPPEGKKAQAFVTDDVLRVQSRLTARDHTLLGWLADHGVLTTFQIAHALFCSLGFAQRRLLTLYRVGLVDRFRPNKFDGGSYPYHYVLGLLGAEVVAAQRGDDPPRRSRIQARRRALTARTNLDHLLGLNQFFTDLAGHARTHPPASLDRWWPETRCNEPWAFGTVGDLGSRIVRPDGHGIWTEPGPDGRTLLVPFFLEHDTGAEPLGQLIDKLGAYRRLATAGGPRWPVLFWLHSTRRQTNLHARLREVGTPFPVATAARDYAAELRLSPAERVWHLADSVTEPIRLAQFAELFRLPPPAT</sequence>
<dbReference type="Proteomes" id="UP001500967">
    <property type="component" value="Unassembled WGS sequence"/>
</dbReference>
<evidence type="ECO:0008006" key="3">
    <source>
        <dbReference type="Google" id="ProtNLM"/>
    </source>
</evidence>
<reference evidence="1 2" key="1">
    <citation type="journal article" date="2019" name="Int. J. Syst. Evol. Microbiol.">
        <title>The Global Catalogue of Microorganisms (GCM) 10K type strain sequencing project: providing services to taxonomists for standard genome sequencing and annotation.</title>
        <authorList>
            <consortium name="The Broad Institute Genomics Platform"/>
            <consortium name="The Broad Institute Genome Sequencing Center for Infectious Disease"/>
            <person name="Wu L."/>
            <person name="Ma J."/>
        </authorList>
    </citation>
    <scope>NUCLEOTIDE SEQUENCE [LARGE SCALE GENOMIC DNA]</scope>
    <source>
        <strain evidence="1 2">JCM 10425</strain>
    </source>
</reference>